<keyword evidence="3" id="KW-0998">Cell outer membrane</keyword>
<dbReference type="InterPro" id="IPR036737">
    <property type="entry name" value="OmpA-like_sf"/>
</dbReference>
<feature type="domain" description="OmpA-like" evidence="6">
    <location>
        <begin position="477"/>
        <end position="596"/>
    </location>
</feature>
<evidence type="ECO:0000256" key="2">
    <source>
        <dbReference type="ARBA" id="ARBA00023136"/>
    </source>
</evidence>
<accession>A0A2U2HA30</accession>
<evidence type="ECO:0000313" key="7">
    <source>
        <dbReference type="EMBL" id="PWF39542.1"/>
    </source>
</evidence>
<dbReference type="PRINTS" id="PR01021">
    <property type="entry name" value="OMPADOMAIN"/>
</dbReference>
<sequence>MALKPIPRLILIVAVIGGAVYGINKYFGSGGLRGETSASIVPTGLDMPVAAGTGPQGAGAAIDTAAVPQGGGNYMPKMLVIPWNATAALHFANGDASTKPGSLMARRGVNLLLERQDDYAQMVAEQALFAAEVAAGVDQPTKGAAFVIIMGDALPGYASSAKAALEKMGQQIEVVGAVGYSRGEDKCMLPLEVASNPQKARGSLIGAVLRDGDWNICVKYAADNKIPVNPDVRTYDPEAMNFVSTTSFVEADEKLIAASKGACETRPVVSKGRATGENRRVCQNGTATWTPGDVKVAREVGGLASVASTKEYMWQMPSTIIGNKQWMEKHPEYVSNMLAAAFEGSDAVKSSDANLLIGTGILAKVMKEQDAQWWAKYHKGVVENDKQGHPISLGGSTTNNLADNLFLFGLNGNDNLYKRVYTVFGNIAKEMYPKDMPELIAYDKVVNTRYLQALASGSAAAAAVRPDVPAFTQNAPATSTFSKRSWAVEFDSGKATFRPEAIPVLEQMIDQITVSGLAVQIAGHTDSSGDPLANLALSKRRAEAISQWLQANAPSSFPKERLRTRAYGDQQPVSDNSTAEGKAKNRRVEVSLIRTE</sequence>
<dbReference type="InterPro" id="IPR050330">
    <property type="entry name" value="Bact_OuterMem_StrucFunc"/>
</dbReference>
<gene>
    <name evidence="7" type="ORF">C7C56_026650</name>
</gene>
<dbReference type="OrthoDB" id="9782229at2"/>
<dbReference type="PROSITE" id="PS51123">
    <property type="entry name" value="OMPA_2"/>
    <property type="match status" value="1"/>
</dbReference>
<dbReference type="InterPro" id="IPR006664">
    <property type="entry name" value="OMP_bac"/>
</dbReference>
<reference evidence="7 8" key="1">
    <citation type="submission" date="2018-04" db="EMBL/GenBank/DDBJ databases">
        <title>Massilia violaceinigra sp. nov., a novel purple-pigmented bacterium isolated from Tianshan glacier, Xinjiang, China.</title>
        <authorList>
            <person name="Wang H."/>
        </authorList>
    </citation>
    <scope>NUCLEOTIDE SEQUENCE [LARGE SCALE GENOMIC DNA]</scope>
    <source>
        <strain evidence="7 8">B448-2</strain>
    </source>
</reference>
<dbReference type="SUPFAM" id="SSF103088">
    <property type="entry name" value="OmpA-like"/>
    <property type="match status" value="1"/>
</dbReference>
<evidence type="ECO:0000313" key="8">
    <source>
        <dbReference type="Proteomes" id="UP000241421"/>
    </source>
</evidence>
<protein>
    <submittedName>
        <fullName evidence="7">OmpA family protein</fullName>
    </submittedName>
</protein>
<keyword evidence="8" id="KW-1185">Reference proteome</keyword>
<evidence type="ECO:0000256" key="5">
    <source>
        <dbReference type="SAM" id="MobiDB-lite"/>
    </source>
</evidence>
<dbReference type="InterPro" id="IPR006665">
    <property type="entry name" value="OmpA-like"/>
</dbReference>
<dbReference type="GO" id="GO:0009279">
    <property type="term" value="C:cell outer membrane"/>
    <property type="evidence" value="ECO:0007669"/>
    <property type="project" value="UniProtKB-SubCell"/>
</dbReference>
<comment type="caution">
    <text evidence="7">The sequence shown here is derived from an EMBL/GenBank/DDBJ whole genome shotgun (WGS) entry which is preliminary data.</text>
</comment>
<feature type="compositionally biased region" description="Basic and acidic residues" evidence="5">
    <location>
        <begin position="581"/>
        <end position="596"/>
    </location>
</feature>
<evidence type="ECO:0000256" key="1">
    <source>
        <dbReference type="ARBA" id="ARBA00004442"/>
    </source>
</evidence>
<dbReference type="PANTHER" id="PTHR30329:SF21">
    <property type="entry name" value="LIPOPROTEIN YIAD-RELATED"/>
    <property type="match status" value="1"/>
</dbReference>
<proteinExistence type="predicted"/>
<dbReference type="AlphaFoldDB" id="A0A2U2HA30"/>
<dbReference type="EMBL" id="PXWF02000337">
    <property type="protein sequence ID" value="PWF39542.1"/>
    <property type="molecule type" value="Genomic_DNA"/>
</dbReference>
<dbReference type="Gene3D" id="3.30.1330.60">
    <property type="entry name" value="OmpA-like domain"/>
    <property type="match status" value="1"/>
</dbReference>
<dbReference type="Proteomes" id="UP000241421">
    <property type="component" value="Unassembled WGS sequence"/>
</dbReference>
<dbReference type="Pfam" id="PF00691">
    <property type="entry name" value="OmpA"/>
    <property type="match status" value="1"/>
</dbReference>
<dbReference type="CDD" id="cd07185">
    <property type="entry name" value="OmpA_C-like"/>
    <property type="match status" value="1"/>
</dbReference>
<evidence type="ECO:0000256" key="3">
    <source>
        <dbReference type="ARBA" id="ARBA00023237"/>
    </source>
</evidence>
<dbReference type="PANTHER" id="PTHR30329">
    <property type="entry name" value="STATOR ELEMENT OF FLAGELLAR MOTOR COMPLEX"/>
    <property type="match status" value="1"/>
</dbReference>
<evidence type="ECO:0000256" key="4">
    <source>
        <dbReference type="PROSITE-ProRule" id="PRU00473"/>
    </source>
</evidence>
<evidence type="ECO:0000259" key="6">
    <source>
        <dbReference type="PROSITE" id="PS51123"/>
    </source>
</evidence>
<dbReference type="RefSeq" id="WP_106760362.1">
    <property type="nucleotide sequence ID" value="NZ_PXWF02000337.1"/>
</dbReference>
<name>A0A2U2HA30_9BURK</name>
<keyword evidence="2 4" id="KW-0472">Membrane</keyword>
<comment type="subcellular location">
    <subcellularLocation>
        <location evidence="1">Cell outer membrane</location>
    </subcellularLocation>
</comment>
<organism evidence="7 8">
    <name type="scientific">Massilia glaciei</name>
    <dbReference type="NCBI Taxonomy" id="1524097"/>
    <lineage>
        <taxon>Bacteria</taxon>
        <taxon>Pseudomonadati</taxon>
        <taxon>Pseudomonadota</taxon>
        <taxon>Betaproteobacteria</taxon>
        <taxon>Burkholderiales</taxon>
        <taxon>Oxalobacteraceae</taxon>
        <taxon>Telluria group</taxon>
        <taxon>Massilia</taxon>
    </lineage>
</organism>
<feature type="region of interest" description="Disordered" evidence="5">
    <location>
        <begin position="564"/>
        <end position="596"/>
    </location>
</feature>